<dbReference type="GO" id="GO:0003735">
    <property type="term" value="F:structural constituent of ribosome"/>
    <property type="evidence" value="ECO:0007669"/>
    <property type="project" value="InterPro"/>
</dbReference>
<dbReference type="Proteomes" id="UP000094960">
    <property type="component" value="Chromosome"/>
</dbReference>
<protein>
    <recommendedName>
        <fullName evidence="1">Large ribosomal subunit protein bL12 C-terminal domain-containing protein</fullName>
    </recommendedName>
</protein>
<accession>A0A1D7Y3M4</accession>
<keyword evidence="3" id="KW-1185">Reference proteome</keyword>
<dbReference type="KEGG" id="spun:BFF78_03050"/>
<gene>
    <name evidence="2" type="ORF">BFF78_03050</name>
</gene>
<reference evidence="3" key="1">
    <citation type="submission" date="2016-09" db="EMBL/GenBank/DDBJ databases">
        <title>Streptomyces puniciscabiei strain:TW1S1 Genome sequencing and assembly.</title>
        <authorList>
            <person name="Kim M.-K."/>
            <person name="Kim S.B."/>
        </authorList>
    </citation>
    <scope>NUCLEOTIDE SEQUENCE [LARGE SCALE GENOMIC DNA]</scope>
    <source>
        <strain evidence="3">TW1S1</strain>
    </source>
</reference>
<evidence type="ECO:0000313" key="3">
    <source>
        <dbReference type="Proteomes" id="UP000094960"/>
    </source>
</evidence>
<organism evidence="2 3">
    <name type="scientific">Streptomyces fodineus</name>
    <dbReference type="NCBI Taxonomy" id="1904616"/>
    <lineage>
        <taxon>Bacteria</taxon>
        <taxon>Bacillati</taxon>
        <taxon>Actinomycetota</taxon>
        <taxon>Actinomycetes</taxon>
        <taxon>Kitasatosporales</taxon>
        <taxon>Streptomycetaceae</taxon>
        <taxon>Streptomyces</taxon>
    </lineage>
</organism>
<dbReference type="EMBL" id="CP017248">
    <property type="protein sequence ID" value="AOR30175.1"/>
    <property type="molecule type" value="Genomic_DNA"/>
</dbReference>
<dbReference type="InterPro" id="IPR014719">
    <property type="entry name" value="Ribosomal_bL12_C/ClpS-like"/>
</dbReference>
<dbReference type="GO" id="GO:0006412">
    <property type="term" value="P:translation"/>
    <property type="evidence" value="ECO:0007669"/>
    <property type="project" value="InterPro"/>
</dbReference>
<dbReference type="InterPro" id="IPR013823">
    <property type="entry name" value="Ribosomal_bL12_C"/>
</dbReference>
<dbReference type="SUPFAM" id="SSF54736">
    <property type="entry name" value="ClpS-like"/>
    <property type="match status" value="1"/>
</dbReference>
<sequence>MEEPPFAVVLTGAGDRRTDVVQVLRSVTGLSAWHSARLCAAVPVPVVGDTWFEAAAGAAARLRAAGAEADVVCGWCARTVPPDGRPLDPRPCAACAWSASGCPASRS</sequence>
<evidence type="ECO:0000259" key="1">
    <source>
        <dbReference type="Pfam" id="PF00542"/>
    </source>
</evidence>
<feature type="domain" description="Large ribosomal subunit protein bL12 C-terminal" evidence="1">
    <location>
        <begin position="6"/>
        <end position="70"/>
    </location>
</feature>
<dbReference type="RefSeq" id="WP_069776829.1">
    <property type="nucleotide sequence ID" value="NZ_CP017248.1"/>
</dbReference>
<proteinExistence type="predicted"/>
<evidence type="ECO:0000313" key="2">
    <source>
        <dbReference type="EMBL" id="AOR30175.1"/>
    </source>
</evidence>
<dbReference type="AlphaFoldDB" id="A0A1D7Y3M4"/>
<name>A0A1D7Y3M4_9ACTN</name>
<dbReference type="Pfam" id="PF00542">
    <property type="entry name" value="Ribosomal_L12"/>
    <property type="match status" value="1"/>
</dbReference>
<dbReference type="Gene3D" id="3.30.1390.10">
    <property type="match status" value="1"/>
</dbReference>